<comment type="similarity">
    <text evidence="1">Belongs to the multi antimicrobial extrusion (MATE) (TC 2.A.66.1) family.</text>
</comment>
<dbReference type="Pfam" id="PF01554">
    <property type="entry name" value="MatE"/>
    <property type="match status" value="1"/>
</dbReference>
<sequence length="105" mass="11479">MDHKQDTEPLLPAADEWCRQGLAAAEAKRLVRLAGPMIISCLLQNIINIVSLMFVGHLGELPLAGASLANSVASVTGFRSSYAHFPTLIDHTYTHSTLFNDWALF</sequence>
<name>M8BV73_AEGTA</name>
<evidence type="ECO:0008006" key="3">
    <source>
        <dbReference type="Google" id="ProtNLM"/>
    </source>
</evidence>
<dbReference type="GO" id="GO:0015297">
    <property type="term" value="F:antiporter activity"/>
    <property type="evidence" value="ECO:0007669"/>
    <property type="project" value="InterPro"/>
</dbReference>
<dbReference type="GO" id="GO:0016020">
    <property type="term" value="C:membrane"/>
    <property type="evidence" value="ECO:0007669"/>
    <property type="project" value="InterPro"/>
</dbReference>
<dbReference type="EnsemblPlants" id="EMT06817">
    <property type="protein sequence ID" value="EMT06817"/>
    <property type="gene ID" value="F775_42482"/>
</dbReference>
<organism evidence="2">
    <name type="scientific">Aegilops tauschii</name>
    <name type="common">Tausch's goatgrass</name>
    <name type="synonym">Aegilops squarrosa</name>
    <dbReference type="NCBI Taxonomy" id="37682"/>
    <lineage>
        <taxon>Eukaryota</taxon>
        <taxon>Viridiplantae</taxon>
        <taxon>Streptophyta</taxon>
        <taxon>Embryophyta</taxon>
        <taxon>Tracheophyta</taxon>
        <taxon>Spermatophyta</taxon>
        <taxon>Magnoliopsida</taxon>
        <taxon>Liliopsida</taxon>
        <taxon>Poales</taxon>
        <taxon>Poaceae</taxon>
        <taxon>BOP clade</taxon>
        <taxon>Pooideae</taxon>
        <taxon>Triticodae</taxon>
        <taxon>Triticeae</taxon>
        <taxon>Triticinae</taxon>
        <taxon>Aegilops</taxon>
    </lineage>
</organism>
<dbReference type="InterPro" id="IPR002528">
    <property type="entry name" value="MATE_fam"/>
</dbReference>
<evidence type="ECO:0000256" key="1">
    <source>
        <dbReference type="ARBA" id="ARBA00010199"/>
    </source>
</evidence>
<accession>M8BV73</accession>
<protein>
    <recommendedName>
        <fullName evidence="3">Protein TRANSPARENT TESTA 12</fullName>
    </recommendedName>
</protein>
<dbReference type="AlphaFoldDB" id="M8BV73"/>
<dbReference type="PANTHER" id="PTHR11206">
    <property type="entry name" value="MULTIDRUG RESISTANCE PROTEIN"/>
    <property type="match status" value="1"/>
</dbReference>
<dbReference type="GO" id="GO:0042910">
    <property type="term" value="F:xenobiotic transmembrane transporter activity"/>
    <property type="evidence" value="ECO:0007669"/>
    <property type="project" value="InterPro"/>
</dbReference>
<evidence type="ECO:0000313" key="2">
    <source>
        <dbReference type="EnsemblPlants" id="EMT06817"/>
    </source>
</evidence>
<reference evidence="2" key="1">
    <citation type="submission" date="2015-06" db="UniProtKB">
        <authorList>
            <consortium name="EnsemblPlants"/>
        </authorList>
    </citation>
    <scope>IDENTIFICATION</scope>
</reference>
<proteinExistence type="inferred from homology"/>